<feature type="region of interest" description="Disordered" evidence="1">
    <location>
        <begin position="90"/>
        <end position="137"/>
    </location>
</feature>
<name>A0A016TNU8_9BILA</name>
<organism evidence="2 3">
    <name type="scientific">Ancylostoma ceylanicum</name>
    <dbReference type="NCBI Taxonomy" id="53326"/>
    <lineage>
        <taxon>Eukaryota</taxon>
        <taxon>Metazoa</taxon>
        <taxon>Ecdysozoa</taxon>
        <taxon>Nematoda</taxon>
        <taxon>Chromadorea</taxon>
        <taxon>Rhabditida</taxon>
        <taxon>Rhabditina</taxon>
        <taxon>Rhabditomorpha</taxon>
        <taxon>Strongyloidea</taxon>
        <taxon>Ancylostomatidae</taxon>
        <taxon>Ancylostomatinae</taxon>
        <taxon>Ancylostoma</taxon>
    </lineage>
</organism>
<evidence type="ECO:0000256" key="1">
    <source>
        <dbReference type="SAM" id="MobiDB-lite"/>
    </source>
</evidence>
<accession>A0A016TNU8</accession>
<gene>
    <name evidence="2" type="primary">Acey_s0086.g1924</name>
    <name evidence="2" type="ORF">Y032_0086g1924</name>
</gene>
<feature type="compositionally biased region" description="Basic and acidic residues" evidence="1">
    <location>
        <begin position="97"/>
        <end position="114"/>
    </location>
</feature>
<reference evidence="3" key="1">
    <citation type="journal article" date="2015" name="Nat. Genet.">
        <title>The genome and transcriptome of the zoonotic hookworm Ancylostoma ceylanicum identify infection-specific gene families.</title>
        <authorList>
            <person name="Schwarz E.M."/>
            <person name="Hu Y."/>
            <person name="Antoshechkin I."/>
            <person name="Miller M.M."/>
            <person name="Sternberg P.W."/>
            <person name="Aroian R.V."/>
        </authorList>
    </citation>
    <scope>NUCLEOTIDE SEQUENCE</scope>
    <source>
        <strain evidence="3">HY135</strain>
    </source>
</reference>
<protein>
    <submittedName>
        <fullName evidence="2">Uncharacterized protein</fullName>
    </submittedName>
</protein>
<proteinExistence type="predicted"/>
<evidence type="ECO:0000313" key="2">
    <source>
        <dbReference type="EMBL" id="EYC04679.1"/>
    </source>
</evidence>
<dbReference type="AlphaFoldDB" id="A0A016TNU8"/>
<evidence type="ECO:0000313" key="3">
    <source>
        <dbReference type="Proteomes" id="UP000024635"/>
    </source>
</evidence>
<comment type="caution">
    <text evidence="2">The sequence shown here is derived from an EMBL/GenBank/DDBJ whole genome shotgun (WGS) entry which is preliminary data.</text>
</comment>
<dbReference type="Proteomes" id="UP000024635">
    <property type="component" value="Unassembled WGS sequence"/>
</dbReference>
<sequence length="176" mass="19969">MGSLGRPTATKYGMDEKLGRRLVALELTVNERIGKAVETLSELLKAPSKSEPKETAQARDELALLEDDPEVVQMLNVLSLKTQCWNRFPKYHGHSRKTPDASVEREGGTKRGTEGDPLNRSPARRRRQRTPLSVTEDEGWRVRMYANDALSITREKHRWPQGRSLLILPTAKTPRE</sequence>
<keyword evidence="3" id="KW-1185">Reference proteome</keyword>
<dbReference type="EMBL" id="JARK01001422">
    <property type="protein sequence ID" value="EYC04679.1"/>
    <property type="molecule type" value="Genomic_DNA"/>
</dbReference>